<feature type="domain" description="Glycoside hydrolase family 31 TIM barrel" evidence="10">
    <location>
        <begin position="547"/>
        <end position="874"/>
    </location>
</feature>
<evidence type="ECO:0000256" key="7">
    <source>
        <dbReference type="ARBA" id="ARBA00023180"/>
    </source>
</evidence>
<evidence type="ECO:0000259" key="13">
    <source>
        <dbReference type="Pfam" id="PF21365"/>
    </source>
</evidence>
<evidence type="ECO:0000256" key="1">
    <source>
        <dbReference type="ARBA" id="ARBA00004240"/>
    </source>
</evidence>
<evidence type="ECO:0000256" key="2">
    <source>
        <dbReference type="ARBA" id="ARBA00004833"/>
    </source>
</evidence>
<keyword evidence="6" id="KW-0256">Endoplasmic reticulum</keyword>
<dbReference type="CDD" id="cd06603">
    <property type="entry name" value="GH31_GANC_GANAB_alpha"/>
    <property type="match status" value="1"/>
</dbReference>
<sequence length="1116" mass="126317">EIKFTKFYQSFQDAFSTVDVKSDSAHITTGDKKLKVVIVFKPFVVHVYNDVNDLVAQVNRDGKLKVEEYRKKEEGKEYPEGFWEETFKSFTDSKPFGSSSVGVDISFVGFRTAYGLPEHADPFALKTTVGNTDPYRLYNLDVFEYELNNPMSLYVAIPYIVAHKKNATGSLTSPPDVAEGDFLVDGGGGASREEARLQDLRTENTGYEVDPHSVKHNGSRFDATLQNAENKLSLRLYGLKDSSVRIQIEETETAIRKRFIPELALNGAPEEDAFSSVDAKSDSAHITTGDKKLKVVIVFKPFVVHVYNDVNDLVAQVNRDGKLKVEEYRKKEEGKEYPEGFWEETFKSFTDSKPFGSSSVGVDISFVGFRTAYGLPEHADPFALKTTVGNTDPYRLYNLDVFEYELNNPMSLYVAIPYIVAHKKNATVGALWTLWRRISLPIPNIDVHSTTSGNRSDNHTHSIAIISKVVSDVNVGLNAAETWIDTSSSASQKGFFRSVIDKVMSSENVPHFDAHFMSETGVIDIFFFGGPSPRDVQRQLSKTTGVTPLPPLFSIAYHQCRWNYNDEQDVAQVNENFDVYDIPMDVIWLDIEHTDGKKYFTWDPHKFAHAKEMIDGVAAKGRKMVTIIDPHIKKEDGYPIYKDAKDLGLYVKKSDGTTDFEGHCWPGTSSYLDFLNPETRKYWAAQFAFDRYVGSTPQLFTWNDMNEPSVFSGPEVTMDKDCLHFGGVEHRELHNMYGFLQHSSTFQGQLDRTGGKDRPFILTRSGFVGTQRTAAIWTGDNTAEWGHLAIAAPMLLSLSVSGVPFVGADVGGFFGNPDEQLLTRWYQAGAFQPFFRAHAHIDTKRREPWLFSKETLAAIRQAIRRRYALLPYWWGYALFREHALTGAPPMRPIWFEFPNEEKHFEQDKAWMVGNALLVHPVVEKDTYNVNVDLPTGEDKGTRWYEWETGVERAAGSSYVDVPITHIPVFQRGGTIVPTWYRIRRAASLMIQDPLTFYVALDRDGYAKGNVYLDDGATHDYKKGAFVSTEVEYKTESPTESVIYGQPTSDSGKYETETWIERVVVRGLDRTPTNVSIIRASDPTVKLEFSYDRDRKTLVIRKPLVSITQSYKIILTF</sequence>
<evidence type="ECO:0000259" key="11">
    <source>
        <dbReference type="Pfam" id="PF13802"/>
    </source>
</evidence>
<evidence type="ECO:0000256" key="4">
    <source>
        <dbReference type="ARBA" id="ARBA00022729"/>
    </source>
</evidence>
<dbReference type="GO" id="GO:0030246">
    <property type="term" value="F:carbohydrate binding"/>
    <property type="evidence" value="ECO:0007669"/>
    <property type="project" value="InterPro"/>
</dbReference>
<evidence type="ECO:0000259" key="12">
    <source>
        <dbReference type="Pfam" id="PF17137"/>
    </source>
</evidence>
<evidence type="ECO:0000313" key="15">
    <source>
        <dbReference type="Proteomes" id="UP000054047"/>
    </source>
</evidence>
<dbReference type="InterPro" id="IPR033403">
    <property type="entry name" value="DUF5110"/>
</dbReference>
<comment type="subcellular location">
    <subcellularLocation>
        <location evidence="1">Endoplasmic reticulum</location>
    </subcellularLocation>
</comment>
<dbReference type="InterPro" id="IPR017853">
    <property type="entry name" value="GH"/>
</dbReference>
<name>A0A0C2GIL4_9BILA</name>
<evidence type="ECO:0000259" key="10">
    <source>
        <dbReference type="Pfam" id="PF01055"/>
    </source>
</evidence>
<dbReference type="GO" id="GO:0090599">
    <property type="term" value="F:alpha-glucosidase activity"/>
    <property type="evidence" value="ECO:0007669"/>
    <property type="project" value="TreeGrafter"/>
</dbReference>
<feature type="domain" description="Glycosyl hydrolase family 31 C-terminal" evidence="13">
    <location>
        <begin position="886"/>
        <end position="976"/>
    </location>
</feature>
<evidence type="ECO:0000256" key="8">
    <source>
        <dbReference type="ARBA" id="ARBA00023295"/>
    </source>
</evidence>
<feature type="domain" description="DUF5110" evidence="12">
    <location>
        <begin position="993"/>
        <end position="1054"/>
    </location>
</feature>
<protein>
    <recommendedName>
        <fullName evidence="9">Glucosidase II subunit alpha</fullName>
    </recommendedName>
</protein>
<dbReference type="CDD" id="cd14752">
    <property type="entry name" value="GH31_N"/>
    <property type="match status" value="2"/>
</dbReference>
<dbReference type="SUPFAM" id="SSF51011">
    <property type="entry name" value="Glycosyl hydrolase domain"/>
    <property type="match status" value="1"/>
</dbReference>
<dbReference type="GO" id="GO:0005783">
    <property type="term" value="C:endoplasmic reticulum"/>
    <property type="evidence" value="ECO:0007669"/>
    <property type="project" value="UniProtKB-SubCell"/>
</dbReference>
<dbReference type="Gene3D" id="2.60.40.1180">
    <property type="entry name" value="Golgi alpha-mannosidase II"/>
    <property type="match status" value="2"/>
</dbReference>
<gene>
    <name evidence="14" type="ORF">ANCDUO_11063</name>
</gene>
<evidence type="ECO:0000256" key="9">
    <source>
        <dbReference type="ARBA" id="ARBA00042895"/>
    </source>
</evidence>
<dbReference type="Gene3D" id="2.60.40.1760">
    <property type="entry name" value="glycosyl hydrolase (family 31)"/>
    <property type="match status" value="2"/>
</dbReference>
<dbReference type="PANTHER" id="PTHR22762">
    <property type="entry name" value="ALPHA-GLUCOSIDASE"/>
    <property type="match status" value="1"/>
</dbReference>
<dbReference type="InterPro" id="IPR025887">
    <property type="entry name" value="Glyco_hydro_31_N_dom"/>
</dbReference>
<comment type="similarity">
    <text evidence="3">Belongs to the glycosyl hydrolase 31 family.</text>
</comment>
<organism evidence="14 15">
    <name type="scientific">Ancylostoma duodenale</name>
    <dbReference type="NCBI Taxonomy" id="51022"/>
    <lineage>
        <taxon>Eukaryota</taxon>
        <taxon>Metazoa</taxon>
        <taxon>Ecdysozoa</taxon>
        <taxon>Nematoda</taxon>
        <taxon>Chromadorea</taxon>
        <taxon>Rhabditida</taxon>
        <taxon>Rhabditina</taxon>
        <taxon>Rhabditomorpha</taxon>
        <taxon>Strongyloidea</taxon>
        <taxon>Ancylostomatidae</taxon>
        <taxon>Ancylostomatinae</taxon>
        <taxon>Ancylostoma</taxon>
    </lineage>
</organism>
<dbReference type="SUPFAM" id="SSF74650">
    <property type="entry name" value="Galactose mutarotase-like"/>
    <property type="match status" value="1"/>
</dbReference>
<evidence type="ECO:0000256" key="6">
    <source>
        <dbReference type="ARBA" id="ARBA00022824"/>
    </source>
</evidence>
<dbReference type="InterPro" id="IPR048395">
    <property type="entry name" value="Glyco_hydro_31_C"/>
</dbReference>
<dbReference type="AlphaFoldDB" id="A0A0C2GIL4"/>
<feature type="non-terminal residue" evidence="14">
    <location>
        <position position="1"/>
    </location>
</feature>
<feature type="domain" description="Glycoside hydrolase family 31 N-terminal" evidence="11">
    <location>
        <begin position="13"/>
        <end position="168"/>
    </location>
</feature>
<dbReference type="Pfam" id="PF17137">
    <property type="entry name" value="DUF5110"/>
    <property type="match status" value="1"/>
</dbReference>
<dbReference type="GO" id="GO:0006491">
    <property type="term" value="P:N-glycan processing"/>
    <property type="evidence" value="ECO:0007669"/>
    <property type="project" value="TreeGrafter"/>
</dbReference>
<evidence type="ECO:0000256" key="5">
    <source>
        <dbReference type="ARBA" id="ARBA00022801"/>
    </source>
</evidence>
<keyword evidence="5" id="KW-0378">Hydrolase</keyword>
<dbReference type="GO" id="GO:0005975">
    <property type="term" value="P:carbohydrate metabolic process"/>
    <property type="evidence" value="ECO:0007669"/>
    <property type="project" value="InterPro"/>
</dbReference>
<keyword evidence="8" id="KW-0326">Glycosidase</keyword>
<keyword evidence="7" id="KW-0325">Glycoprotein</keyword>
<dbReference type="FunFam" id="3.20.20.80:FF:000039">
    <property type="entry name" value="Glucosidase, alpha neutral C"/>
    <property type="match status" value="1"/>
</dbReference>
<dbReference type="InterPro" id="IPR013780">
    <property type="entry name" value="Glyco_hydro_b"/>
</dbReference>
<dbReference type="Proteomes" id="UP000054047">
    <property type="component" value="Unassembled WGS sequence"/>
</dbReference>
<feature type="domain" description="Glycoside hydrolase family 31 N-terminal" evidence="11">
    <location>
        <begin position="234"/>
        <end position="433"/>
    </location>
</feature>
<dbReference type="Gene3D" id="3.20.20.80">
    <property type="entry name" value="Glycosidases"/>
    <property type="match status" value="2"/>
</dbReference>
<evidence type="ECO:0000256" key="3">
    <source>
        <dbReference type="ARBA" id="ARBA00007806"/>
    </source>
</evidence>
<reference evidence="14 15" key="1">
    <citation type="submission" date="2013-12" db="EMBL/GenBank/DDBJ databases">
        <title>Draft genome of the parsitic nematode Ancylostoma duodenale.</title>
        <authorList>
            <person name="Mitreva M."/>
        </authorList>
    </citation>
    <scope>NUCLEOTIDE SEQUENCE [LARGE SCALE GENOMIC DNA]</scope>
    <source>
        <strain evidence="14 15">Zhejiang</strain>
    </source>
</reference>
<dbReference type="Pfam" id="PF01055">
    <property type="entry name" value="Glyco_hydro_31_2nd"/>
    <property type="match status" value="1"/>
</dbReference>
<dbReference type="SUPFAM" id="SSF51445">
    <property type="entry name" value="(Trans)glycosidases"/>
    <property type="match status" value="1"/>
</dbReference>
<dbReference type="InterPro" id="IPR000322">
    <property type="entry name" value="Glyco_hydro_31_TIM"/>
</dbReference>
<dbReference type="EMBL" id="KN732781">
    <property type="protein sequence ID" value="KIH58724.1"/>
    <property type="molecule type" value="Genomic_DNA"/>
</dbReference>
<dbReference type="InterPro" id="IPR011013">
    <property type="entry name" value="Gal_mutarotase_sf_dom"/>
</dbReference>
<proteinExistence type="inferred from homology"/>
<dbReference type="OrthoDB" id="3237269at2759"/>
<dbReference type="PANTHER" id="PTHR22762:SF54">
    <property type="entry name" value="BCDNA.GH04962"/>
    <property type="match status" value="1"/>
</dbReference>
<keyword evidence="15" id="KW-1185">Reference proteome</keyword>
<dbReference type="Pfam" id="PF13802">
    <property type="entry name" value="Gal_mutarotas_2"/>
    <property type="match status" value="2"/>
</dbReference>
<evidence type="ECO:0000313" key="14">
    <source>
        <dbReference type="EMBL" id="KIH58724.1"/>
    </source>
</evidence>
<comment type="pathway">
    <text evidence="2">Glycan metabolism; N-glycan metabolism.</text>
</comment>
<keyword evidence="4" id="KW-0732">Signal</keyword>
<dbReference type="Pfam" id="PF21365">
    <property type="entry name" value="Glyco_hydro_31_3rd"/>
    <property type="match status" value="1"/>
</dbReference>
<accession>A0A0C2GIL4</accession>